<dbReference type="Pfam" id="PF13520">
    <property type="entry name" value="AA_permease_2"/>
    <property type="match status" value="1"/>
</dbReference>
<evidence type="ECO:0000256" key="6">
    <source>
        <dbReference type="SAM" id="Phobius"/>
    </source>
</evidence>
<feature type="transmembrane region" description="Helical" evidence="6">
    <location>
        <begin position="197"/>
        <end position="216"/>
    </location>
</feature>
<keyword evidence="5 6" id="KW-0472">Membrane</keyword>
<evidence type="ECO:0000313" key="8">
    <source>
        <dbReference type="Proteomes" id="UP001597322"/>
    </source>
</evidence>
<dbReference type="RefSeq" id="WP_377404356.1">
    <property type="nucleotide sequence ID" value="NZ_JBHUEQ010000035.1"/>
</dbReference>
<feature type="transmembrane region" description="Helical" evidence="6">
    <location>
        <begin position="324"/>
        <end position="344"/>
    </location>
</feature>
<feature type="transmembrane region" description="Helical" evidence="6">
    <location>
        <begin position="356"/>
        <end position="374"/>
    </location>
</feature>
<name>A0ABW4MAM6_9HYPH</name>
<feature type="transmembrane region" description="Helical" evidence="6">
    <location>
        <begin position="100"/>
        <end position="124"/>
    </location>
</feature>
<comment type="caution">
    <text evidence="7">The sequence shown here is derived from an EMBL/GenBank/DDBJ whole genome shotgun (WGS) entry which is preliminary data.</text>
</comment>
<dbReference type="InterPro" id="IPR002293">
    <property type="entry name" value="AA/rel_permease1"/>
</dbReference>
<keyword evidence="3 6" id="KW-0812">Transmembrane</keyword>
<dbReference type="PIRSF" id="PIRSF006060">
    <property type="entry name" value="AA_transporter"/>
    <property type="match status" value="1"/>
</dbReference>
<feature type="transmembrane region" description="Helical" evidence="6">
    <location>
        <begin position="48"/>
        <end position="69"/>
    </location>
</feature>
<reference evidence="8" key="1">
    <citation type="journal article" date="2019" name="Int. J. Syst. Evol. Microbiol.">
        <title>The Global Catalogue of Microorganisms (GCM) 10K type strain sequencing project: providing services to taxonomists for standard genome sequencing and annotation.</title>
        <authorList>
            <consortium name="The Broad Institute Genomics Platform"/>
            <consortium name="The Broad Institute Genome Sequencing Center for Infectious Disease"/>
            <person name="Wu L."/>
            <person name="Ma J."/>
        </authorList>
    </citation>
    <scope>NUCLEOTIDE SEQUENCE [LARGE SCALE GENOMIC DNA]</scope>
    <source>
        <strain evidence="8">CG52</strain>
    </source>
</reference>
<evidence type="ECO:0000256" key="1">
    <source>
        <dbReference type="ARBA" id="ARBA00004651"/>
    </source>
</evidence>
<feature type="transmembrane region" description="Helical" evidence="6">
    <location>
        <begin position="23"/>
        <end position="42"/>
    </location>
</feature>
<dbReference type="Proteomes" id="UP001597322">
    <property type="component" value="Unassembled WGS sequence"/>
</dbReference>
<feature type="transmembrane region" description="Helical" evidence="6">
    <location>
        <begin position="278"/>
        <end position="303"/>
    </location>
</feature>
<keyword evidence="2" id="KW-1003">Cell membrane</keyword>
<dbReference type="PANTHER" id="PTHR42770:SF13">
    <property type="entry name" value="L-METHIONINE_BRANCHED-CHAIN AMINO ACID EXPORTER YJEH"/>
    <property type="match status" value="1"/>
</dbReference>
<feature type="transmembrane region" description="Helical" evidence="6">
    <location>
        <begin position="381"/>
        <end position="399"/>
    </location>
</feature>
<evidence type="ECO:0000256" key="5">
    <source>
        <dbReference type="ARBA" id="ARBA00023136"/>
    </source>
</evidence>
<gene>
    <name evidence="7" type="ORF">ACFSE1_17710</name>
</gene>
<evidence type="ECO:0000256" key="4">
    <source>
        <dbReference type="ARBA" id="ARBA00022989"/>
    </source>
</evidence>
<feature type="transmembrane region" description="Helical" evidence="6">
    <location>
        <begin position="160"/>
        <end position="177"/>
    </location>
</feature>
<proteinExistence type="predicted"/>
<feature type="transmembrane region" description="Helical" evidence="6">
    <location>
        <begin position="228"/>
        <end position="251"/>
    </location>
</feature>
<comment type="subcellular location">
    <subcellularLocation>
        <location evidence="1">Cell membrane</location>
        <topology evidence="1">Multi-pass membrane protein</topology>
    </subcellularLocation>
</comment>
<sequence>MSSTLDEAQTTGEERVIAVPQLVAYYVTNLIGAGIFVIPAIAQERAGTWVLGAWLFLTLCSWPMARIFARISLDYPNNNGILHFISQCGSPRLGYALSMLTMLIMIGGNPIMGLVAARYAIAAFNIPGEWLYELGIGFMLLSVGFNMLGLRNSARVQTTLVVLTTTCLLSLVGLVFANSGTTSWPESSSFEVEQFLGALAICFFTFLGWENVSTIAPSVRKPERSFRLATLISVPLVGLLYLSVAIALLLVTQGTIRTGDYAVLDHLVSGAGFGNATLFTNCLALVVVILSTNAWVLAASRLLAATARDGHLPAVFARQGKAQIPFHALAALAVTYTLTLLIFRSSSNAEGTLIEFVSGGFVLIYATTFALAVRRYRKESVVIHALASLILCLVFGLSVPVQLSAATAIAAAIWLISGWGSIQAAGIRSSAK</sequence>
<accession>A0ABW4MAM6</accession>
<evidence type="ECO:0000256" key="3">
    <source>
        <dbReference type="ARBA" id="ARBA00022692"/>
    </source>
</evidence>
<keyword evidence="4 6" id="KW-1133">Transmembrane helix</keyword>
<dbReference type="InterPro" id="IPR050367">
    <property type="entry name" value="APC_superfamily"/>
</dbReference>
<dbReference type="Gene3D" id="1.20.1740.10">
    <property type="entry name" value="Amino acid/polyamine transporter I"/>
    <property type="match status" value="1"/>
</dbReference>
<evidence type="ECO:0000313" key="7">
    <source>
        <dbReference type="EMBL" id="MFD1747311.1"/>
    </source>
</evidence>
<evidence type="ECO:0000256" key="2">
    <source>
        <dbReference type="ARBA" id="ARBA00022475"/>
    </source>
</evidence>
<keyword evidence="8" id="KW-1185">Reference proteome</keyword>
<feature type="transmembrane region" description="Helical" evidence="6">
    <location>
        <begin position="130"/>
        <end position="148"/>
    </location>
</feature>
<protein>
    <submittedName>
        <fullName evidence="7">APC family permease</fullName>
    </submittedName>
</protein>
<dbReference type="PANTHER" id="PTHR42770">
    <property type="entry name" value="AMINO ACID TRANSPORTER-RELATED"/>
    <property type="match status" value="1"/>
</dbReference>
<organism evidence="7 8">
    <name type="scientific">Rhizobium helianthi</name>
    <dbReference type="NCBI Taxonomy" id="1132695"/>
    <lineage>
        <taxon>Bacteria</taxon>
        <taxon>Pseudomonadati</taxon>
        <taxon>Pseudomonadota</taxon>
        <taxon>Alphaproteobacteria</taxon>
        <taxon>Hyphomicrobiales</taxon>
        <taxon>Rhizobiaceae</taxon>
        <taxon>Rhizobium/Agrobacterium group</taxon>
        <taxon>Rhizobium</taxon>
    </lineage>
</organism>
<dbReference type="EMBL" id="JBHUEQ010000035">
    <property type="protein sequence ID" value="MFD1747311.1"/>
    <property type="molecule type" value="Genomic_DNA"/>
</dbReference>
<feature type="transmembrane region" description="Helical" evidence="6">
    <location>
        <begin position="405"/>
        <end position="427"/>
    </location>
</feature>